<dbReference type="PANTHER" id="PTHR46148">
    <property type="entry name" value="CHROMO DOMAIN-CONTAINING PROTEIN"/>
    <property type="match status" value="1"/>
</dbReference>
<dbReference type="AlphaFoldDB" id="A0A5B6VYF6"/>
<name>A0A5B6VYF6_9ROSI</name>
<accession>A0A5B6VYF6</accession>
<protein>
    <submittedName>
        <fullName evidence="2">Retrotransposon protein, Ty3-gypsy subclass</fullName>
    </submittedName>
</protein>
<evidence type="ECO:0000259" key="1">
    <source>
        <dbReference type="Pfam" id="PF24626"/>
    </source>
</evidence>
<evidence type="ECO:0000313" key="2">
    <source>
        <dbReference type="EMBL" id="KAA3474340.1"/>
    </source>
</evidence>
<reference evidence="3" key="1">
    <citation type="journal article" date="2019" name="Plant Biotechnol. J.">
        <title>Genome sequencing of the Australian wild diploid species Gossypium australe highlights disease resistance and delayed gland morphogenesis.</title>
        <authorList>
            <person name="Cai Y."/>
            <person name="Cai X."/>
            <person name="Wang Q."/>
            <person name="Wang P."/>
            <person name="Zhang Y."/>
            <person name="Cai C."/>
            <person name="Xu Y."/>
            <person name="Wang K."/>
            <person name="Zhou Z."/>
            <person name="Wang C."/>
            <person name="Geng S."/>
            <person name="Li B."/>
            <person name="Dong Q."/>
            <person name="Hou Y."/>
            <person name="Wang H."/>
            <person name="Ai P."/>
            <person name="Liu Z."/>
            <person name="Yi F."/>
            <person name="Sun M."/>
            <person name="An G."/>
            <person name="Cheng J."/>
            <person name="Zhang Y."/>
            <person name="Shi Q."/>
            <person name="Xie Y."/>
            <person name="Shi X."/>
            <person name="Chang Y."/>
            <person name="Huang F."/>
            <person name="Chen Y."/>
            <person name="Hong S."/>
            <person name="Mi L."/>
            <person name="Sun Q."/>
            <person name="Zhang L."/>
            <person name="Zhou B."/>
            <person name="Peng R."/>
            <person name="Zhang X."/>
            <person name="Liu F."/>
        </authorList>
    </citation>
    <scope>NUCLEOTIDE SEQUENCE [LARGE SCALE GENOMIC DNA]</scope>
    <source>
        <strain evidence="3">cv. PA1801</strain>
    </source>
</reference>
<gene>
    <name evidence="2" type="ORF">EPI10_024636</name>
</gene>
<keyword evidence="3" id="KW-1185">Reference proteome</keyword>
<proteinExistence type="predicted"/>
<dbReference type="Pfam" id="PF24626">
    <property type="entry name" value="SH3_Tf2-1"/>
    <property type="match status" value="1"/>
</dbReference>
<dbReference type="PANTHER" id="PTHR46148:SF44">
    <property type="entry name" value="GAG-POL POLYPROTEIN"/>
    <property type="match status" value="1"/>
</dbReference>
<comment type="caution">
    <text evidence="2">The sequence shown here is derived from an EMBL/GenBank/DDBJ whole genome shotgun (WGS) entry which is preliminary data.</text>
</comment>
<dbReference type="Proteomes" id="UP000325315">
    <property type="component" value="Unassembled WGS sequence"/>
</dbReference>
<dbReference type="EMBL" id="SMMG02000005">
    <property type="protein sequence ID" value="KAA3474340.1"/>
    <property type="molecule type" value="Genomic_DNA"/>
</dbReference>
<feature type="domain" description="Tf2-1-like SH3-like" evidence="1">
    <location>
        <begin position="42"/>
        <end position="106"/>
    </location>
</feature>
<organism evidence="2 3">
    <name type="scientific">Gossypium australe</name>
    <dbReference type="NCBI Taxonomy" id="47621"/>
    <lineage>
        <taxon>Eukaryota</taxon>
        <taxon>Viridiplantae</taxon>
        <taxon>Streptophyta</taxon>
        <taxon>Embryophyta</taxon>
        <taxon>Tracheophyta</taxon>
        <taxon>Spermatophyta</taxon>
        <taxon>Magnoliopsida</taxon>
        <taxon>eudicotyledons</taxon>
        <taxon>Gunneridae</taxon>
        <taxon>Pentapetalae</taxon>
        <taxon>rosids</taxon>
        <taxon>malvids</taxon>
        <taxon>Malvales</taxon>
        <taxon>Malvaceae</taxon>
        <taxon>Malvoideae</taxon>
        <taxon>Gossypium</taxon>
    </lineage>
</organism>
<dbReference type="InterPro" id="IPR056924">
    <property type="entry name" value="SH3_Tf2-1"/>
</dbReference>
<evidence type="ECO:0000313" key="3">
    <source>
        <dbReference type="Proteomes" id="UP000325315"/>
    </source>
</evidence>
<dbReference type="OrthoDB" id="1909122at2759"/>
<sequence length="207" mass="24400">MTPYKVLYEHKCKIPLYWSGLSERKLAGTALICEIEEKVRTGDKVFLKVLPWRKVLCLSRKGKLSQRFIELYEILKRTRPIEYQLVLPPKIEKIHNVFHLTMLQWYRSDPSHVISSDEIELQPYLSYSKEPKNFLAREVSWHRNCVEEAMWESEEAIKSQYLNLFSGKNFKDEISLGESCKNPFFNGVKNGDFGISFLMVEYINIII</sequence>